<dbReference type="InterPro" id="IPR023220">
    <property type="entry name" value="T4SS_VirB5-domain"/>
</dbReference>
<name>A0A2P0QG18_PSESF</name>
<keyword evidence="2" id="KW-0732">Signal</keyword>
<evidence type="ECO:0000256" key="2">
    <source>
        <dbReference type="SAM" id="SignalP"/>
    </source>
</evidence>
<dbReference type="CDD" id="cd14262">
    <property type="entry name" value="VirB5_like"/>
    <property type="match status" value="1"/>
</dbReference>
<dbReference type="SUPFAM" id="SSF101082">
    <property type="entry name" value="Typo IV secretion system protein TraC"/>
    <property type="match status" value="1"/>
</dbReference>
<proteinExistence type="predicted"/>
<sequence length="235" mass="26216">MKKMTLAFSFSLLLAPLAAHAYDIVEDPAQIAQGAVAAANMVQQLTQLKQQLEQQKRMYESLSGSAGYGSMLSNSAQTIQNNLPEDWTKVYEDAMGRSTMRGEANAMQGTFDANINNMSRPEALAYANKQLREKGAYDRVMAQKAYNNQMRELEDIKTLTSRIDSTTSQKEISDLQARIQTAQGTIQGEQAKLQLMSMLQQSQDKMLEQQKELAVRRYTIGTEDDDNTSPNITGQ</sequence>
<dbReference type="EMBL" id="KX009064">
    <property type="protein sequence ID" value="ARO45328.1"/>
    <property type="molecule type" value="Genomic_DNA"/>
</dbReference>
<dbReference type="Pfam" id="PF07996">
    <property type="entry name" value="T4SS"/>
    <property type="match status" value="1"/>
</dbReference>
<dbReference type="InterPro" id="IPR014158">
    <property type="entry name" value="T4SS_VirB5"/>
</dbReference>
<feature type="signal peptide" evidence="2">
    <location>
        <begin position="1"/>
        <end position="21"/>
    </location>
</feature>
<dbReference type="RefSeq" id="WP_074321380.1">
    <property type="nucleotide sequence ID" value="NZ_KX009064.1"/>
</dbReference>
<protein>
    <submittedName>
        <fullName evidence="3">Minor pilin of type IV secretion complex, VirB5</fullName>
    </submittedName>
</protein>
<feature type="chain" id="PRO_5015193168" evidence="2">
    <location>
        <begin position="22"/>
        <end position="235"/>
    </location>
</feature>
<accession>A0A2P0QG18</accession>
<evidence type="ECO:0000256" key="1">
    <source>
        <dbReference type="SAM" id="Coils"/>
    </source>
</evidence>
<organism evidence="3">
    <name type="scientific">Pseudomonas syringae pv. actinidiae</name>
    <dbReference type="NCBI Taxonomy" id="103796"/>
    <lineage>
        <taxon>Bacteria</taxon>
        <taxon>Pseudomonadati</taxon>
        <taxon>Pseudomonadota</taxon>
        <taxon>Gammaproteobacteria</taxon>
        <taxon>Pseudomonadales</taxon>
        <taxon>Pseudomonadaceae</taxon>
        <taxon>Pseudomonas</taxon>
        <taxon>Pseudomonas syringae</taxon>
    </lineage>
</organism>
<feature type="coiled-coil region" evidence="1">
    <location>
        <begin position="35"/>
        <end position="65"/>
    </location>
</feature>
<dbReference type="AlphaFoldDB" id="A0A2P0QG18"/>
<keyword evidence="3" id="KW-0614">Plasmid</keyword>
<dbReference type="Gene3D" id="1.20.58.430">
    <property type="entry name" value="Type IV secretion system, VirB5-domain"/>
    <property type="match status" value="1"/>
</dbReference>
<reference evidence="3" key="1">
    <citation type="submission" date="2016-03" db="EMBL/GenBank/DDBJ databases">
        <title>The evolution of Pseudomonas syringae pv. actinidiae in New Zealand.</title>
        <authorList>
            <person name="Taiaroa G."/>
            <person name="Poulter R.T.M."/>
            <person name="Lamont I."/>
            <person name="Stockwell P."/>
            <person name="Butler M.I."/>
        </authorList>
    </citation>
    <scope>NUCLEOTIDE SEQUENCE</scope>
    <source>
        <strain evidence="3">RT811</strain>
        <plasmid evidence="3">pPK_RT811</plasmid>
    </source>
</reference>
<evidence type="ECO:0000313" key="3">
    <source>
        <dbReference type="EMBL" id="ARO45328.1"/>
    </source>
</evidence>
<keyword evidence="1" id="KW-0175">Coiled coil</keyword>
<geneLocation type="plasmid" evidence="3">
    <name>pPK_RT811</name>
</geneLocation>